<keyword evidence="5" id="KW-0460">Magnesium</keyword>
<feature type="transmembrane region" description="Helical" evidence="8">
    <location>
        <begin position="163"/>
        <end position="182"/>
    </location>
</feature>
<feature type="domain" description="SLC41A/MgtE integral membrane" evidence="9">
    <location>
        <begin position="58"/>
        <end position="175"/>
    </location>
</feature>
<dbReference type="GO" id="GO:0008324">
    <property type="term" value="F:monoatomic cation transmembrane transporter activity"/>
    <property type="evidence" value="ECO:0007669"/>
    <property type="project" value="InterPro"/>
</dbReference>
<organism evidence="10 11">
    <name type="scientific">Candidatus Roizmanbacteria bacterium RIFCSPHIGHO2_01_FULL_39_12c</name>
    <dbReference type="NCBI Taxonomy" id="1802031"/>
    <lineage>
        <taxon>Bacteria</taxon>
        <taxon>Candidatus Roizmaniibacteriota</taxon>
    </lineage>
</organism>
<dbReference type="PANTHER" id="PTHR41394">
    <property type="entry name" value="MAGNESIUM TRANSPORTER MGTE"/>
    <property type="match status" value="1"/>
</dbReference>
<dbReference type="Proteomes" id="UP000177208">
    <property type="component" value="Unassembled WGS sequence"/>
</dbReference>
<comment type="subcellular location">
    <subcellularLocation>
        <location evidence="1">Membrane</location>
        <topology evidence="1">Multi-pass membrane protein</topology>
    </subcellularLocation>
</comment>
<evidence type="ECO:0000256" key="1">
    <source>
        <dbReference type="ARBA" id="ARBA00004141"/>
    </source>
</evidence>
<proteinExistence type="inferred from homology"/>
<feature type="transmembrane region" description="Helical" evidence="8">
    <location>
        <begin position="95"/>
        <end position="116"/>
    </location>
</feature>
<gene>
    <name evidence="10" type="ORF">A2774_01925</name>
</gene>
<protein>
    <recommendedName>
        <fullName evidence="9">SLC41A/MgtE integral membrane domain-containing protein</fullName>
    </recommendedName>
</protein>
<dbReference type="GO" id="GO:0016020">
    <property type="term" value="C:membrane"/>
    <property type="evidence" value="ECO:0007669"/>
    <property type="project" value="UniProtKB-SubCell"/>
</dbReference>
<comment type="similarity">
    <text evidence="2">Belongs to the SLC41A transporter family.</text>
</comment>
<evidence type="ECO:0000313" key="11">
    <source>
        <dbReference type="Proteomes" id="UP000177208"/>
    </source>
</evidence>
<reference evidence="10 11" key="1">
    <citation type="journal article" date="2016" name="Nat. Commun.">
        <title>Thousands of microbial genomes shed light on interconnected biogeochemical processes in an aquifer system.</title>
        <authorList>
            <person name="Anantharaman K."/>
            <person name="Brown C.T."/>
            <person name="Hug L.A."/>
            <person name="Sharon I."/>
            <person name="Castelle C.J."/>
            <person name="Probst A.J."/>
            <person name="Thomas B.C."/>
            <person name="Singh A."/>
            <person name="Wilkins M.J."/>
            <person name="Karaoz U."/>
            <person name="Brodie E.L."/>
            <person name="Williams K.H."/>
            <person name="Hubbard S.S."/>
            <person name="Banfield J.F."/>
        </authorList>
    </citation>
    <scope>NUCLEOTIDE SEQUENCE [LARGE SCALE GENOMIC DNA]</scope>
</reference>
<feature type="transmembrane region" description="Helical" evidence="8">
    <location>
        <begin position="20"/>
        <end position="41"/>
    </location>
</feature>
<evidence type="ECO:0000313" key="10">
    <source>
        <dbReference type="EMBL" id="OGK17092.1"/>
    </source>
</evidence>
<keyword evidence="6 8" id="KW-1133">Transmembrane helix</keyword>
<feature type="transmembrane region" description="Helical" evidence="8">
    <location>
        <begin position="53"/>
        <end position="75"/>
    </location>
</feature>
<keyword evidence="7 8" id="KW-0472">Membrane</keyword>
<sequence length="183" mass="19964">MFKKILLADDDKYPVRTLLLMRVPPLIVGLVLGFVISFATSRFEKVLAEKIEVVFFLPFIVYMASAIGSQTQTIYSRDLTRGKANFITYLFKEMALGLILGTIFGFICFLVVSVWFGATKLALTVGMSLFVAMGLAPLVALIVTEILELEHQDPAVGAGPIATVIQDTISVIIYGAIASLIIL</sequence>
<evidence type="ECO:0000256" key="8">
    <source>
        <dbReference type="SAM" id="Phobius"/>
    </source>
</evidence>
<dbReference type="Gene3D" id="1.10.357.20">
    <property type="entry name" value="SLC41 divalent cation transporters, integral membrane domain"/>
    <property type="match status" value="1"/>
</dbReference>
<evidence type="ECO:0000256" key="4">
    <source>
        <dbReference type="ARBA" id="ARBA00022692"/>
    </source>
</evidence>
<evidence type="ECO:0000256" key="7">
    <source>
        <dbReference type="ARBA" id="ARBA00023136"/>
    </source>
</evidence>
<accession>A0A1F7GF39</accession>
<dbReference type="Pfam" id="PF01769">
    <property type="entry name" value="MgtE"/>
    <property type="match status" value="1"/>
</dbReference>
<dbReference type="AlphaFoldDB" id="A0A1F7GF39"/>
<keyword evidence="3" id="KW-0813">Transport</keyword>
<evidence type="ECO:0000256" key="2">
    <source>
        <dbReference type="ARBA" id="ARBA00009749"/>
    </source>
</evidence>
<feature type="transmembrane region" description="Helical" evidence="8">
    <location>
        <begin position="123"/>
        <end position="143"/>
    </location>
</feature>
<evidence type="ECO:0000256" key="3">
    <source>
        <dbReference type="ARBA" id="ARBA00022448"/>
    </source>
</evidence>
<dbReference type="EMBL" id="MFZG01000012">
    <property type="protein sequence ID" value="OGK17092.1"/>
    <property type="molecule type" value="Genomic_DNA"/>
</dbReference>
<evidence type="ECO:0000256" key="6">
    <source>
        <dbReference type="ARBA" id="ARBA00022989"/>
    </source>
</evidence>
<dbReference type="PANTHER" id="PTHR41394:SF5">
    <property type="entry name" value="SLC41A_MGTE INTEGRAL MEMBRANE DOMAIN-CONTAINING PROTEIN"/>
    <property type="match status" value="1"/>
</dbReference>
<dbReference type="InterPro" id="IPR006667">
    <property type="entry name" value="SLC41_membr_dom"/>
</dbReference>
<comment type="caution">
    <text evidence="10">The sequence shown here is derived from an EMBL/GenBank/DDBJ whole genome shotgun (WGS) entry which is preliminary data.</text>
</comment>
<dbReference type="InterPro" id="IPR036739">
    <property type="entry name" value="SLC41_membr_dom_sf"/>
</dbReference>
<keyword evidence="4 8" id="KW-0812">Transmembrane</keyword>
<evidence type="ECO:0000259" key="9">
    <source>
        <dbReference type="Pfam" id="PF01769"/>
    </source>
</evidence>
<dbReference type="SUPFAM" id="SSF161093">
    <property type="entry name" value="MgtE membrane domain-like"/>
    <property type="match status" value="1"/>
</dbReference>
<name>A0A1F7GF39_9BACT</name>
<evidence type="ECO:0000256" key="5">
    <source>
        <dbReference type="ARBA" id="ARBA00022842"/>
    </source>
</evidence>